<dbReference type="CDD" id="cd00673">
    <property type="entry name" value="AlaRS_core"/>
    <property type="match status" value="1"/>
</dbReference>
<keyword evidence="9" id="KW-0479">Metal-binding</keyword>
<protein>
    <recommendedName>
        <fullName evidence="9">Alanine--tRNA ligase</fullName>
        <ecNumber evidence="9">6.1.1.7</ecNumber>
    </recommendedName>
    <alternativeName>
        <fullName evidence="9">Alanyl-tRNA synthetase</fullName>
        <shortName evidence="9">AlaRS</shortName>
    </alternativeName>
</protein>
<dbReference type="InterPro" id="IPR018162">
    <property type="entry name" value="Ala-tRNA-ligase_IIc_anticod-bd"/>
</dbReference>
<feature type="binding site" evidence="9">
    <location>
        <position position="473"/>
    </location>
    <ligand>
        <name>Zn(2+)</name>
        <dbReference type="ChEBI" id="CHEBI:29105"/>
    </ligand>
</feature>
<dbReference type="Gene3D" id="3.30.54.20">
    <property type="match status" value="1"/>
</dbReference>
<dbReference type="SUPFAM" id="SSF55681">
    <property type="entry name" value="Class II aaRS and biotin synthetases"/>
    <property type="match status" value="1"/>
</dbReference>
<comment type="function">
    <text evidence="9">Catalyzes the attachment of alanine to tRNA(Ala) in a two-step reaction: alanine is first activated by ATP to form Ala-AMP and then transferred to the acceptor end of tRNA(Ala). Also edits incorrectly charged Ser-tRNA(Ala) and Gly-tRNA(Ala) via its editing domain.</text>
</comment>
<evidence type="ECO:0000256" key="5">
    <source>
        <dbReference type="ARBA" id="ARBA00022840"/>
    </source>
</evidence>
<dbReference type="InterPro" id="IPR018165">
    <property type="entry name" value="Ala-tRNA-synth_IIc_core"/>
</dbReference>
<dbReference type="PATRIC" id="fig|1618446.3.peg.759"/>
<keyword evidence="9" id="KW-0862">Zinc</keyword>
<dbReference type="SUPFAM" id="SSF55186">
    <property type="entry name" value="ThrRS/AlaRS common domain"/>
    <property type="match status" value="1"/>
</dbReference>
<dbReference type="EC" id="6.1.1.7" evidence="9"/>
<feature type="domain" description="Alanyl-transfer RNA synthetases family profile" evidence="10">
    <location>
        <begin position="1"/>
        <end position="605"/>
    </location>
</feature>
<dbReference type="Pfam" id="PF07973">
    <property type="entry name" value="tRNA_SAD"/>
    <property type="match status" value="1"/>
</dbReference>
<dbReference type="GO" id="GO:0006419">
    <property type="term" value="P:alanyl-tRNA aminoacylation"/>
    <property type="evidence" value="ECO:0007669"/>
    <property type="project" value="UniProtKB-UniRule"/>
</dbReference>
<evidence type="ECO:0000256" key="1">
    <source>
        <dbReference type="ARBA" id="ARBA00008226"/>
    </source>
</evidence>
<dbReference type="InterPro" id="IPR045864">
    <property type="entry name" value="aa-tRNA-synth_II/BPL/LPL"/>
</dbReference>
<keyword evidence="4 9" id="KW-0547">Nucleotide-binding</keyword>
<evidence type="ECO:0000259" key="10">
    <source>
        <dbReference type="PROSITE" id="PS50860"/>
    </source>
</evidence>
<gene>
    <name evidence="9" type="primary">alaS</name>
    <name evidence="11" type="ORF">UV61_C0006G0097</name>
</gene>
<dbReference type="SUPFAM" id="SSF101353">
    <property type="entry name" value="Putative anticodon-binding domain of alanyl-tRNA synthetase (AlaRS)"/>
    <property type="match status" value="1"/>
</dbReference>
<reference evidence="11 12" key="1">
    <citation type="journal article" date="2015" name="Nature">
        <title>rRNA introns, odd ribosomes, and small enigmatic genomes across a large radiation of phyla.</title>
        <authorList>
            <person name="Brown C.T."/>
            <person name="Hug L.A."/>
            <person name="Thomas B.C."/>
            <person name="Sharon I."/>
            <person name="Castelle C.J."/>
            <person name="Singh A."/>
            <person name="Wilkins M.J."/>
            <person name="Williams K.H."/>
            <person name="Banfield J.F."/>
        </authorList>
    </citation>
    <scope>NUCLEOTIDE SEQUENCE [LARGE SCALE GENOMIC DNA]</scope>
</reference>
<keyword evidence="2 9" id="KW-0820">tRNA-binding</keyword>
<dbReference type="InterPro" id="IPR018164">
    <property type="entry name" value="Ala-tRNA-synth_IIc_N"/>
</dbReference>
<dbReference type="InterPro" id="IPR002318">
    <property type="entry name" value="Ala-tRNA-lgiase_IIc"/>
</dbReference>
<keyword evidence="7 9" id="KW-0648">Protein biosynthesis</keyword>
<dbReference type="GO" id="GO:0008270">
    <property type="term" value="F:zinc ion binding"/>
    <property type="evidence" value="ECO:0007669"/>
    <property type="project" value="UniProtKB-UniRule"/>
</dbReference>
<accession>A0A0G1EV36</accession>
<evidence type="ECO:0000256" key="3">
    <source>
        <dbReference type="ARBA" id="ARBA00022598"/>
    </source>
</evidence>
<evidence type="ECO:0000256" key="2">
    <source>
        <dbReference type="ARBA" id="ARBA00022555"/>
    </source>
</evidence>
<dbReference type="GO" id="GO:0002161">
    <property type="term" value="F:aminoacyl-tRNA deacylase activity"/>
    <property type="evidence" value="ECO:0007669"/>
    <property type="project" value="TreeGrafter"/>
</dbReference>
<feature type="binding site" evidence="9">
    <location>
        <position position="571"/>
    </location>
    <ligand>
        <name>Zn(2+)</name>
        <dbReference type="ChEBI" id="CHEBI:29105"/>
    </ligand>
</feature>
<evidence type="ECO:0000256" key="8">
    <source>
        <dbReference type="ARBA" id="ARBA00023146"/>
    </source>
</evidence>
<dbReference type="GO" id="GO:0005524">
    <property type="term" value="F:ATP binding"/>
    <property type="evidence" value="ECO:0007669"/>
    <property type="project" value="UniProtKB-UniRule"/>
</dbReference>
<dbReference type="SMART" id="SM00863">
    <property type="entry name" value="tRNA_SAD"/>
    <property type="match status" value="1"/>
</dbReference>
<dbReference type="EMBL" id="LCFD01000006">
    <property type="protein sequence ID" value="KKS86896.1"/>
    <property type="molecule type" value="Genomic_DNA"/>
</dbReference>
<organism evidence="11 12">
    <name type="scientific">Candidatus Gottesmanbacteria bacterium GW2011_GWB1_43_11</name>
    <dbReference type="NCBI Taxonomy" id="1618446"/>
    <lineage>
        <taxon>Bacteria</taxon>
        <taxon>Candidatus Gottesmaniibacteriota</taxon>
    </lineage>
</organism>
<evidence type="ECO:0000256" key="4">
    <source>
        <dbReference type="ARBA" id="ARBA00022741"/>
    </source>
</evidence>
<keyword evidence="5 9" id="KW-0067">ATP-binding</keyword>
<dbReference type="InterPro" id="IPR023033">
    <property type="entry name" value="Ala_tRNA_ligase_euk/bac"/>
</dbReference>
<comment type="catalytic activity">
    <reaction evidence="9">
        <text>tRNA(Ala) + L-alanine + ATP = L-alanyl-tRNA(Ala) + AMP + diphosphate</text>
        <dbReference type="Rhea" id="RHEA:12540"/>
        <dbReference type="Rhea" id="RHEA-COMP:9657"/>
        <dbReference type="Rhea" id="RHEA-COMP:9923"/>
        <dbReference type="ChEBI" id="CHEBI:30616"/>
        <dbReference type="ChEBI" id="CHEBI:33019"/>
        <dbReference type="ChEBI" id="CHEBI:57972"/>
        <dbReference type="ChEBI" id="CHEBI:78442"/>
        <dbReference type="ChEBI" id="CHEBI:78497"/>
        <dbReference type="ChEBI" id="CHEBI:456215"/>
        <dbReference type="EC" id="6.1.1.7"/>
    </reaction>
</comment>
<dbReference type="Gene3D" id="3.30.980.10">
    <property type="entry name" value="Threonyl-trna Synthetase, Chain A, domain 2"/>
    <property type="match status" value="1"/>
</dbReference>
<comment type="similarity">
    <text evidence="1 9">Belongs to the class-II aminoacyl-tRNA synthetase family.</text>
</comment>
<feature type="binding site" evidence="9">
    <location>
        <position position="575"/>
    </location>
    <ligand>
        <name>Zn(2+)</name>
        <dbReference type="ChEBI" id="CHEBI:29105"/>
    </ligand>
</feature>
<dbReference type="InterPro" id="IPR018163">
    <property type="entry name" value="Thr/Ala-tRNA-synth_IIc_edit"/>
</dbReference>
<dbReference type="InterPro" id="IPR012947">
    <property type="entry name" value="tRNA_SAD"/>
</dbReference>
<dbReference type="PANTHER" id="PTHR11777">
    <property type="entry name" value="ALANYL-TRNA SYNTHETASE"/>
    <property type="match status" value="1"/>
</dbReference>
<evidence type="ECO:0000256" key="9">
    <source>
        <dbReference type="HAMAP-Rule" id="MF_00036"/>
    </source>
</evidence>
<dbReference type="STRING" id="1618446.UV61_C0006G0097"/>
<evidence type="ECO:0000256" key="7">
    <source>
        <dbReference type="ARBA" id="ARBA00022917"/>
    </source>
</evidence>
<feature type="binding site" evidence="9">
    <location>
        <position position="469"/>
    </location>
    <ligand>
        <name>Zn(2+)</name>
        <dbReference type="ChEBI" id="CHEBI:29105"/>
    </ligand>
</feature>
<comment type="cofactor">
    <cofactor evidence="9">
        <name>Zn(2+)</name>
        <dbReference type="ChEBI" id="CHEBI:29105"/>
    </cofactor>
    <text evidence="9">Binds 1 zinc ion per subunit.</text>
</comment>
<dbReference type="PRINTS" id="PR00980">
    <property type="entry name" value="TRNASYNTHALA"/>
</dbReference>
<dbReference type="NCBIfam" id="NF002436">
    <property type="entry name" value="PRK01584.1"/>
    <property type="match status" value="1"/>
</dbReference>
<evidence type="ECO:0000313" key="12">
    <source>
        <dbReference type="Proteomes" id="UP000034050"/>
    </source>
</evidence>
<dbReference type="Pfam" id="PF01411">
    <property type="entry name" value="tRNA-synt_2c"/>
    <property type="match status" value="1"/>
</dbReference>
<comment type="caution">
    <text evidence="11">The sequence shown here is derived from an EMBL/GenBank/DDBJ whole genome shotgun (WGS) entry which is preliminary data.</text>
</comment>
<dbReference type="GO" id="GO:0004813">
    <property type="term" value="F:alanine-tRNA ligase activity"/>
    <property type="evidence" value="ECO:0007669"/>
    <property type="project" value="UniProtKB-UniRule"/>
</dbReference>
<dbReference type="GO" id="GO:0000049">
    <property type="term" value="F:tRNA binding"/>
    <property type="evidence" value="ECO:0007669"/>
    <property type="project" value="UniProtKB-KW"/>
</dbReference>
<dbReference type="PANTHER" id="PTHR11777:SF9">
    <property type="entry name" value="ALANINE--TRNA LIGASE, CYTOPLASMIC"/>
    <property type="match status" value="1"/>
</dbReference>
<dbReference type="PROSITE" id="PS50860">
    <property type="entry name" value="AA_TRNA_LIGASE_II_ALA"/>
    <property type="match status" value="1"/>
</dbReference>
<sequence length="605" mass="68428">MKSADVRKKYIEFFVKRGHKEIPSAPLVPENDPTTLFTSSGMQPLVPYLLGQPHPEGTRLVNSQKSFRAADIDEVGDNRHTTFFEMLGNWSLGDYFKKEQLPWIWEFLTKELSLDPKRLFVSVFEGNDSVSKDTESIEIWKEIYSRAGIDAKVGKQIFTYNARKNWWSRAGEPEKMPAGEPGGPDSEVFFDFGEQLQLHEHSPWKNDICHPNCDCGRFLEIANSVFMQYKKEADGTLSELPKPNVDFGGGLERLTAATINDPDIFKTDLFTSIIRIIEVLSKKNYKDEPSITRAMRIVADHIKGAVMMMADGVIPSNKTQGYVLRRLIRRSLLHGRTLGLLGNWEYVGQLVVPVAEIYKDAYPEVVQKAAEIKLILQEEAMRFGKSLEKGLKEIEKIDQLDGTQAFKLYETFGFPWEMTEEIARTRGQTVEKGEFEKAFKEHRDKSRTAARGMFKGGLADHSEEVIKLHTATHLMHQALRSVLGNHVQQKGSNITAERLRFDFSHPTKLTPDEIKKVEDLVNQKIKEDLPVSFEITTYADAIKAGALAFFGERYPEKVKIYSIGSFSREICGGPHVAHTGVLGSFKLTKEEALGAGTRRIYAVVS</sequence>
<evidence type="ECO:0000256" key="6">
    <source>
        <dbReference type="ARBA" id="ARBA00022884"/>
    </source>
</evidence>
<dbReference type="GO" id="GO:0005829">
    <property type="term" value="C:cytosol"/>
    <property type="evidence" value="ECO:0007669"/>
    <property type="project" value="TreeGrafter"/>
</dbReference>
<comment type="subcellular location">
    <subcellularLocation>
        <location evidence="9">Cytoplasm</location>
    </subcellularLocation>
</comment>
<dbReference type="InterPro" id="IPR050058">
    <property type="entry name" value="Ala-tRNA_ligase"/>
</dbReference>
<keyword evidence="8 9" id="KW-0030">Aminoacyl-tRNA synthetase</keyword>
<dbReference type="AlphaFoldDB" id="A0A0G1EV36"/>
<evidence type="ECO:0000313" key="11">
    <source>
        <dbReference type="EMBL" id="KKS86896.1"/>
    </source>
</evidence>
<keyword evidence="6 9" id="KW-0694">RNA-binding</keyword>
<keyword evidence="3 9" id="KW-0436">Ligase</keyword>
<comment type="domain">
    <text evidence="9">Consists of three domains; the N-terminal catalytic domain, the editing domain and the C-terminal C-Ala domain. The editing domain removes incorrectly charged amino acids, while the C-Ala domain, along with tRNA(Ala), serves as a bridge to cooperatively bring together the editing and aminoacylation centers thus stimulating deacylation of misacylated tRNAs.</text>
</comment>
<proteinExistence type="inferred from homology"/>
<name>A0A0G1EV36_9BACT</name>
<dbReference type="Gene3D" id="3.30.930.10">
    <property type="entry name" value="Bira Bifunctional Protein, Domain 2"/>
    <property type="match status" value="1"/>
</dbReference>
<keyword evidence="9" id="KW-0963">Cytoplasm</keyword>
<dbReference type="HAMAP" id="MF_00036_B">
    <property type="entry name" value="Ala_tRNA_synth_B"/>
    <property type="match status" value="1"/>
</dbReference>
<dbReference type="Proteomes" id="UP000034050">
    <property type="component" value="Unassembled WGS sequence"/>
</dbReference>
<dbReference type="FunFam" id="3.30.980.10:FF:000004">
    <property type="entry name" value="Alanine--tRNA ligase, cytoplasmic"/>
    <property type="match status" value="1"/>
</dbReference>